<dbReference type="EMBL" id="NJET01000193">
    <property type="protein sequence ID" value="PHH59615.1"/>
    <property type="molecule type" value="Genomic_DNA"/>
</dbReference>
<evidence type="ECO:0000313" key="3">
    <source>
        <dbReference type="Proteomes" id="UP000226192"/>
    </source>
</evidence>
<dbReference type="Proteomes" id="UP000226192">
    <property type="component" value="Unassembled WGS sequence"/>
</dbReference>
<organism evidence="2 3">
    <name type="scientific">Ophiocordyceps australis</name>
    <dbReference type="NCBI Taxonomy" id="1399860"/>
    <lineage>
        <taxon>Eukaryota</taxon>
        <taxon>Fungi</taxon>
        <taxon>Dikarya</taxon>
        <taxon>Ascomycota</taxon>
        <taxon>Pezizomycotina</taxon>
        <taxon>Sordariomycetes</taxon>
        <taxon>Hypocreomycetidae</taxon>
        <taxon>Hypocreales</taxon>
        <taxon>Ophiocordycipitaceae</taxon>
        <taxon>Ophiocordyceps</taxon>
    </lineage>
</organism>
<protein>
    <submittedName>
        <fullName evidence="2">Uncharacterized protein</fullName>
    </submittedName>
</protein>
<feature type="signal peptide" evidence="1">
    <location>
        <begin position="1"/>
        <end position="15"/>
    </location>
</feature>
<dbReference type="OrthoDB" id="4881694at2759"/>
<keyword evidence="3" id="KW-1185">Reference proteome</keyword>
<accession>A0A2C5XQR1</accession>
<keyword evidence="1" id="KW-0732">Signal</keyword>
<name>A0A2C5XQR1_9HYPO</name>
<dbReference type="AlphaFoldDB" id="A0A2C5XQR1"/>
<feature type="chain" id="PRO_5012293272" evidence="1">
    <location>
        <begin position="16"/>
        <end position="279"/>
    </location>
</feature>
<comment type="caution">
    <text evidence="2">The sequence shown here is derived from an EMBL/GenBank/DDBJ whole genome shotgun (WGS) entry which is preliminary data.</text>
</comment>
<sequence>MYLVPLFCLVHLAAAWVMPDNLQDGMYMVDIGRRGPRLHRRVDNWLPTADSSTSVQGVDPGKRADFNTRKGRKRIRVHQVTAPFRNASHHDLLPVPVGGHHCDKLVSKLPLWEYAEARQGLKRYCDEYLVPEKTMHLAVSANGSVAAFVCNYASYPQVCSGREFQWIERHWLDRRCGFGFPGQVWVQFWEKWYGRAFPGMKLCPLRIWEGRRLRESLWMGYPHATRDKCRKDCEGDEESIEDDFKPPKPYYGNLRGWNTGLPRLLRPWRYPWPLWDGWF</sequence>
<reference evidence="2 3" key="1">
    <citation type="submission" date="2017-06" db="EMBL/GenBank/DDBJ databases">
        <title>Ant-infecting Ophiocordyceps genomes reveal a high diversity of potential behavioral manipulation genes and a possible major role for enterotoxins.</title>
        <authorList>
            <person name="De Bekker C."/>
            <person name="Evans H.C."/>
            <person name="Brachmann A."/>
            <person name="Hughes D.P."/>
        </authorList>
    </citation>
    <scope>NUCLEOTIDE SEQUENCE [LARGE SCALE GENOMIC DNA]</scope>
    <source>
        <strain evidence="2 3">Map64</strain>
    </source>
</reference>
<gene>
    <name evidence="2" type="ORF">CDD81_2827</name>
</gene>
<evidence type="ECO:0000313" key="2">
    <source>
        <dbReference type="EMBL" id="PHH59615.1"/>
    </source>
</evidence>
<evidence type="ECO:0000256" key="1">
    <source>
        <dbReference type="SAM" id="SignalP"/>
    </source>
</evidence>
<dbReference type="STRING" id="1399860.A0A2C5XQR1"/>
<proteinExistence type="predicted"/>